<keyword evidence="2" id="KW-1185">Reference proteome</keyword>
<dbReference type="SUPFAM" id="SSF52309">
    <property type="entry name" value="N-(deoxy)ribosyltransferase-like"/>
    <property type="match status" value="1"/>
</dbReference>
<name>A0ABT1VVT5_9PROT</name>
<dbReference type="RefSeq" id="WP_422919176.1">
    <property type="nucleotide sequence ID" value="NZ_JAMZEJ010000003.1"/>
</dbReference>
<protein>
    <submittedName>
        <fullName evidence="1">Nucleoside 2-deoxyribosyltransferase</fullName>
    </submittedName>
</protein>
<dbReference type="Pfam" id="PF05014">
    <property type="entry name" value="Nuc_deoxyrib_tr"/>
    <property type="match status" value="1"/>
</dbReference>
<comment type="caution">
    <text evidence="1">The sequence shown here is derived from an EMBL/GenBank/DDBJ whole genome shotgun (WGS) entry which is preliminary data.</text>
</comment>
<dbReference type="InterPro" id="IPR007710">
    <property type="entry name" value="Nucleoside_deoxyribTrfase"/>
</dbReference>
<evidence type="ECO:0000313" key="1">
    <source>
        <dbReference type="EMBL" id="MCQ8240457.1"/>
    </source>
</evidence>
<reference evidence="1 2" key="1">
    <citation type="submission" date="2022-06" db="EMBL/GenBank/DDBJ databases">
        <title>Rhizosaccharibacter gen. nov. sp. nov. KSS12, endophytic bacteria isolated from sugarcane.</title>
        <authorList>
            <person name="Pitiwittayakul N."/>
        </authorList>
    </citation>
    <scope>NUCLEOTIDE SEQUENCE [LARGE SCALE GENOMIC DNA]</scope>
    <source>
        <strain evidence="1 2">KSS12</strain>
    </source>
</reference>
<organism evidence="1 2">
    <name type="scientific">Rhizosaccharibacter radicis</name>
    <dbReference type="NCBI Taxonomy" id="2782605"/>
    <lineage>
        <taxon>Bacteria</taxon>
        <taxon>Pseudomonadati</taxon>
        <taxon>Pseudomonadota</taxon>
        <taxon>Alphaproteobacteria</taxon>
        <taxon>Acetobacterales</taxon>
        <taxon>Acetobacteraceae</taxon>
        <taxon>Rhizosaccharibacter</taxon>
    </lineage>
</organism>
<evidence type="ECO:0000313" key="2">
    <source>
        <dbReference type="Proteomes" id="UP001524547"/>
    </source>
</evidence>
<accession>A0ABT1VVT5</accession>
<dbReference type="InterPro" id="IPR051239">
    <property type="entry name" value="2'-dNMP_N-hydrolase"/>
</dbReference>
<dbReference type="PANTHER" id="PTHR15364">
    <property type="entry name" value="2'-DEOXYNUCLEOSIDE 5'-PHOSPHATE N-HYDROLASE 1"/>
    <property type="match status" value="1"/>
</dbReference>
<dbReference type="PANTHER" id="PTHR15364:SF0">
    <property type="entry name" value="2'-DEOXYNUCLEOSIDE 5'-PHOSPHATE N-HYDROLASE 1"/>
    <property type="match status" value="1"/>
</dbReference>
<proteinExistence type="predicted"/>
<gene>
    <name evidence="1" type="ORF">NFI88_06310</name>
</gene>
<sequence length="182" mass="19659">MSGRPWIYLAGPDVFAPDVEARAARLKAWCMEHGAEGLFPLDNLLPDGPDLPERIREANMAMIRRADVLVANMTPFRGVSMDPGTAYEMGAAAALGKIVVGYTTDARSYESRISAAFPVRDAGGVLRDGDGMAVERFARPLADNLMMACGLDGMTHSPEDAIRMVVHVWRGRQPVRTTPGSG</sequence>
<dbReference type="Proteomes" id="UP001524547">
    <property type="component" value="Unassembled WGS sequence"/>
</dbReference>
<dbReference type="EMBL" id="JAMZEJ010000003">
    <property type="protein sequence ID" value="MCQ8240457.1"/>
    <property type="molecule type" value="Genomic_DNA"/>
</dbReference>
<dbReference type="Gene3D" id="3.40.50.450">
    <property type="match status" value="1"/>
</dbReference>